<evidence type="ECO:0000313" key="9">
    <source>
        <dbReference type="EMBL" id="ACL65466.1"/>
    </source>
</evidence>
<evidence type="ECO:0000256" key="2">
    <source>
        <dbReference type="ARBA" id="ARBA00022908"/>
    </source>
</evidence>
<keyword evidence="10" id="KW-1185">Reference proteome</keyword>
<dbReference type="PROSITE" id="PS51900">
    <property type="entry name" value="CB"/>
    <property type="match status" value="1"/>
</dbReference>
<dbReference type="PANTHER" id="PTHR30629:SF2">
    <property type="entry name" value="PROPHAGE INTEGRASE INTS-RELATED"/>
    <property type="match status" value="1"/>
</dbReference>
<evidence type="ECO:0000256" key="4">
    <source>
        <dbReference type="ARBA" id="ARBA00023172"/>
    </source>
</evidence>
<feature type="region of interest" description="Disordered" evidence="6">
    <location>
        <begin position="166"/>
        <end position="188"/>
    </location>
</feature>
<dbReference type="InterPro" id="IPR050808">
    <property type="entry name" value="Phage_Integrase"/>
</dbReference>
<keyword evidence="4" id="KW-0233">DNA recombination</keyword>
<dbReference type="GO" id="GO:0006310">
    <property type="term" value="P:DNA recombination"/>
    <property type="evidence" value="ECO:0007669"/>
    <property type="project" value="UniProtKB-KW"/>
</dbReference>
<dbReference type="GO" id="GO:0015074">
    <property type="term" value="P:DNA integration"/>
    <property type="evidence" value="ECO:0007669"/>
    <property type="project" value="UniProtKB-KW"/>
</dbReference>
<dbReference type="SUPFAM" id="SSF56349">
    <property type="entry name" value="DNA breaking-rejoining enzymes"/>
    <property type="match status" value="1"/>
</dbReference>
<evidence type="ECO:0000259" key="7">
    <source>
        <dbReference type="PROSITE" id="PS51898"/>
    </source>
</evidence>
<dbReference type="InterPro" id="IPR010998">
    <property type="entry name" value="Integrase_recombinase_N"/>
</dbReference>
<dbReference type="HOGENOM" id="CLU_616525_0_0_7"/>
<dbReference type="InterPro" id="IPR002104">
    <property type="entry name" value="Integrase_catalytic"/>
</dbReference>
<gene>
    <name evidence="9" type="ordered locus">A2cp1_2126</name>
</gene>
<dbReference type="InterPro" id="IPR044068">
    <property type="entry name" value="CB"/>
</dbReference>
<evidence type="ECO:0000256" key="6">
    <source>
        <dbReference type="SAM" id="MobiDB-lite"/>
    </source>
</evidence>
<protein>
    <submittedName>
        <fullName evidence="9">Integrase family protein</fullName>
    </submittedName>
</protein>
<dbReference type="Gene3D" id="1.10.443.10">
    <property type="entry name" value="Intergrase catalytic core"/>
    <property type="match status" value="1"/>
</dbReference>
<proteinExistence type="inferred from homology"/>
<dbReference type="InterPro" id="IPR011010">
    <property type="entry name" value="DNA_brk_join_enz"/>
</dbReference>
<dbReference type="InterPro" id="IPR013762">
    <property type="entry name" value="Integrase-like_cat_sf"/>
</dbReference>
<name>B8J960_ANAD2</name>
<keyword evidence="3 5" id="KW-0238">DNA-binding</keyword>
<keyword evidence="2" id="KW-0229">DNA integration</keyword>
<dbReference type="AlphaFoldDB" id="B8J960"/>
<evidence type="ECO:0000259" key="8">
    <source>
        <dbReference type="PROSITE" id="PS51900"/>
    </source>
</evidence>
<evidence type="ECO:0000256" key="5">
    <source>
        <dbReference type="PROSITE-ProRule" id="PRU01248"/>
    </source>
</evidence>
<evidence type="ECO:0000313" key="10">
    <source>
        <dbReference type="Proteomes" id="UP000007089"/>
    </source>
</evidence>
<dbReference type="GO" id="GO:0003677">
    <property type="term" value="F:DNA binding"/>
    <property type="evidence" value="ECO:0007669"/>
    <property type="project" value="UniProtKB-UniRule"/>
</dbReference>
<organism evidence="9 10">
    <name type="scientific">Anaeromyxobacter dehalogenans (strain ATCC BAA-258 / DSM 21875 / 2CP-1)</name>
    <dbReference type="NCBI Taxonomy" id="455488"/>
    <lineage>
        <taxon>Bacteria</taxon>
        <taxon>Pseudomonadati</taxon>
        <taxon>Myxococcota</taxon>
        <taxon>Myxococcia</taxon>
        <taxon>Myxococcales</taxon>
        <taxon>Cystobacterineae</taxon>
        <taxon>Anaeromyxobacteraceae</taxon>
        <taxon>Anaeromyxobacter</taxon>
    </lineage>
</organism>
<dbReference type="Proteomes" id="UP000007089">
    <property type="component" value="Chromosome"/>
</dbReference>
<sequence>MSEIRGYIRPRGRKLEAVLVLADGTKRPKATGFSVGEEEQAQRFLDVLLEELRGPAAAAPRPGALTFRAWGEAWIAERKKRGVISVANEEAQLTYHAFPDLGAIPLAELTRARMLEWVRSLPSRRTENTGELLSPRYVHHVAGTVKRLLQEAVDVDHIQVNPCTWRPKRDLPAKRDKKGGKRNQGGLEPGEVWQLIHDERIGEDRRVMYALDLLTGMRPGEVAARRWRDLDTTAEPLWRLHVGTAINSRNSTEKSTKTDVEKVVPVHPLLRELLRSWYAEGWRRFQGRDPTPDDLVVPRGGGGVRTNGHSNKRWKADTERLGLPPGRSHYETRATFRSLAIAGGAQRADLDLITHPSPREAKDVYTRLEKVWPALCRAVLAIELEAPSPATPGVTRNDTDGEVAGGIAVAPAAADPEMEKARRLAGLGLFTTSVLNVGAAGFEPATPAV</sequence>
<evidence type="ECO:0000256" key="1">
    <source>
        <dbReference type="ARBA" id="ARBA00008857"/>
    </source>
</evidence>
<dbReference type="KEGG" id="acp:A2cp1_2126"/>
<feature type="domain" description="Core-binding (CB)" evidence="8">
    <location>
        <begin position="65"/>
        <end position="153"/>
    </location>
</feature>
<feature type="domain" description="Tyr recombinase" evidence="7">
    <location>
        <begin position="182"/>
        <end position="381"/>
    </location>
</feature>
<evidence type="ECO:0000256" key="3">
    <source>
        <dbReference type="ARBA" id="ARBA00023125"/>
    </source>
</evidence>
<dbReference type="PANTHER" id="PTHR30629">
    <property type="entry name" value="PROPHAGE INTEGRASE"/>
    <property type="match status" value="1"/>
</dbReference>
<dbReference type="Gene3D" id="1.10.150.130">
    <property type="match status" value="1"/>
</dbReference>
<dbReference type="EMBL" id="CP001359">
    <property type="protein sequence ID" value="ACL65466.1"/>
    <property type="molecule type" value="Genomic_DNA"/>
</dbReference>
<accession>B8J960</accession>
<comment type="similarity">
    <text evidence="1">Belongs to the 'phage' integrase family.</text>
</comment>
<dbReference type="PROSITE" id="PS51898">
    <property type="entry name" value="TYR_RECOMBINASE"/>
    <property type="match status" value="1"/>
</dbReference>
<reference evidence="9" key="1">
    <citation type="submission" date="2009-01" db="EMBL/GenBank/DDBJ databases">
        <title>Complete sequence of Anaeromyxobacter dehalogenans 2CP-1.</title>
        <authorList>
            <consortium name="US DOE Joint Genome Institute"/>
            <person name="Lucas S."/>
            <person name="Copeland A."/>
            <person name="Lapidus A."/>
            <person name="Glavina del Rio T."/>
            <person name="Dalin E."/>
            <person name="Tice H."/>
            <person name="Bruce D."/>
            <person name="Goodwin L."/>
            <person name="Pitluck S."/>
            <person name="Saunders E."/>
            <person name="Brettin T."/>
            <person name="Detter J.C."/>
            <person name="Han C."/>
            <person name="Larimer F."/>
            <person name="Land M."/>
            <person name="Hauser L."/>
            <person name="Kyrpides N."/>
            <person name="Ovchinnikova G."/>
            <person name="Beliaev A.S."/>
            <person name="Richardson P."/>
        </authorList>
    </citation>
    <scope>NUCLEOTIDE SEQUENCE</scope>
    <source>
        <strain evidence="9">2CP-1</strain>
    </source>
</reference>